<evidence type="ECO:0000313" key="2">
    <source>
        <dbReference type="Proteomes" id="UP000244178"/>
    </source>
</evidence>
<name>A0A2T6GR19_9PSED</name>
<proteinExistence type="predicted"/>
<gene>
    <name evidence="1" type="ORF">C5U62_01070</name>
</gene>
<evidence type="ECO:0000313" key="1">
    <source>
        <dbReference type="EMBL" id="PUA46605.1"/>
    </source>
</evidence>
<protein>
    <submittedName>
        <fullName evidence="1">Uncharacterized protein</fullName>
    </submittedName>
</protein>
<dbReference type="RefSeq" id="WP_108542883.1">
    <property type="nucleotide sequence ID" value="NZ_PYJM01000001.1"/>
</dbReference>
<sequence length="142" mass="16720">MKLWPLHASTRRPWYVKLLWIPLLFGLVTHWDFALPRVNVHYSQAGRDELRYIWNVQDRIDKGGMLPGGGATDHGVLFPDDEFFMEFSWWSKNTGRNHCISITPQWPHTQIYLNADGDIDRREKSGTDVQRLAECRWDRAKP</sequence>
<accession>A0A2T6GR19</accession>
<dbReference type="Proteomes" id="UP000244178">
    <property type="component" value="Unassembled WGS sequence"/>
</dbReference>
<reference evidence="1 2" key="1">
    <citation type="submission" date="2018-03" db="EMBL/GenBank/DDBJ databases">
        <title>Draft genome sequence of the plant growth promoting rhizobacterium Pseudomonas protegens strain BNJ-SS-45 isolated from wheat (Triticum aestivum) rhizosphere.</title>
        <authorList>
            <person name="Bajpai A."/>
            <person name="Shende K."/>
            <person name="Meena N."/>
            <person name="Upadhyayula S.R."/>
            <person name="Suravajhala P."/>
            <person name="Medicherla K.M."/>
            <person name="Johri B.N."/>
        </authorList>
    </citation>
    <scope>NUCLEOTIDE SEQUENCE [LARGE SCALE GENOMIC DNA]</scope>
    <source>
        <strain evidence="1 2">BNJ-SS-45</strain>
    </source>
</reference>
<dbReference type="EMBL" id="PYJM01000001">
    <property type="protein sequence ID" value="PUA46605.1"/>
    <property type="molecule type" value="Genomic_DNA"/>
</dbReference>
<comment type="caution">
    <text evidence="1">The sequence shown here is derived from an EMBL/GenBank/DDBJ whole genome shotgun (WGS) entry which is preliminary data.</text>
</comment>
<dbReference type="AlphaFoldDB" id="A0A2T6GR19"/>
<organism evidence="1 2">
    <name type="scientific">Pseudomonas protegens</name>
    <dbReference type="NCBI Taxonomy" id="380021"/>
    <lineage>
        <taxon>Bacteria</taxon>
        <taxon>Pseudomonadati</taxon>
        <taxon>Pseudomonadota</taxon>
        <taxon>Gammaproteobacteria</taxon>
        <taxon>Pseudomonadales</taxon>
        <taxon>Pseudomonadaceae</taxon>
        <taxon>Pseudomonas</taxon>
    </lineage>
</organism>